<feature type="compositionally biased region" description="Polar residues" evidence="6">
    <location>
        <begin position="1"/>
        <end position="10"/>
    </location>
</feature>
<dbReference type="EMBL" id="JAERWK010000020">
    <property type="protein sequence ID" value="MBM9468717.1"/>
    <property type="molecule type" value="Genomic_DNA"/>
</dbReference>
<dbReference type="InterPro" id="IPR011701">
    <property type="entry name" value="MFS"/>
</dbReference>
<feature type="transmembrane region" description="Helical" evidence="7">
    <location>
        <begin position="159"/>
        <end position="181"/>
    </location>
</feature>
<keyword evidence="5 7" id="KW-0472">Membrane</keyword>
<dbReference type="CDD" id="cd17504">
    <property type="entry name" value="MFS_MMR_MDR_like"/>
    <property type="match status" value="1"/>
</dbReference>
<feature type="transmembrane region" description="Helical" evidence="7">
    <location>
        <begin position="458"/>
        <end position="481"/>
    </location>
</feature>
<organism evidence="9 10">
    <name type="scientific">Nakamurella leprariae</name>
    <dbReference type="NCBI Taxonomy" id="2803911"/>
    <lineage>
        <taxon>Bacteria</taxon>
        <taxon>Bacillati</taxon>
        <taxon>Actinomycetota</taxon>
        <taxon>Actinomycetes</taxon>
        <taxon>Nakamurellales</taxon>
        <taxon>Nakamurellaceae</taxon>
        <taxon>Nakamurella</taxon>
    </lineage>
</organism>
<dbReference type="GO" id="GO:0022857">
    <property type="term" value="F:transmembrane transporter activity"/>
    <property type="evidence" value="ECO:0007669"/>
    <property type="project" value="InterPro"/>
</dbReference>
<feature type="transmembrane region" description="Helical" evidence="7">
    <location>
        <begin position="35"/>
        <end position="59"/>
    </location>
</feature>
<feature type="region of interest" description="Disordered" evidence="6">
    <location>
        <begin position="486"/>
        <end position="516"/>
    </location>
</feature>
<evidence type="ECO:0000256" key="6">
    <source>
        <dbReference type="SAM" id="MobiDB-lite"/>
    </source>
</evidence>
<feature type="transmembrane region" description="Helical" evidence="7">
    <location>
        <begin position="248"/>
        <end position="269"/>
    </location>
</feature>
<keyword evidence="3 7" id="KW-0812">Transmembrane</keyword>
<dbReference type="InterPro" id="IPR020846">
    <property type="entry name" value="MFS_dom"/>
</dbReference>
<dbReference type="SUPFAM" id="SSF103473">
    <property type="entry name" value="MFS general substrate transporter"/>
    <property type="match status" value="1"/>
</dbReference>
<feature type="transmembrane region" description="Helical" evidence="7">
    <location>
        <begin position="102"/>
        <end position="121"/>
    </location>
</feature>
<evidence type="ECO:0000256" key="2">
    <source>
        <dbReference type="ARBA" id="ARBA00022448"/>
    </source>
</evidence>
<name>A0A939C339_9ACTN</name>
<feature type="transmembrane region" description="Helical" evidence="7">
    <location>
        <begin position="187"/>
        <end position="210"/>
    </location>
</feature>
<dbReference type="PROSITE" id="PS50850">
    <property type="entry name" value="MFS"/>
    <property type="match status" value="1"/>
</dbReference>
<comment type="caution">
    <text evidence="9">The sequence shown here is derived from an EMBL/GenBank/DDBJ whole genome shotgun (WGS) entry which is preliminary data.</text>
</comment>
<evidence type="ECO:0000256" key="4">
    <source>
        <dbReference type="ARBA" id="ARBA00022989"/>
    </source>
</evidence>
<accession>A0A939C339</accession>
<dbReference type="PANTHER" id="PTHR42718">
    <property type="entry name" value="MAJOR FACILITATOR SUPERFAMILY MULTIDRUG TRANSPORTER MFSC"/>
    <property type="match status" value="1"/>
</dbReference>
<evidence type="ECO:0000256" key="3">
    <source>
        <dbReference type="ARBA" id="ARBA00022692"/>
    </source>
</evidence>
<evidence type="ECO:0000256" key="1">
    <source>
        <dbReference type="ARBA" id="ARBA00004651"/>
    </source>
</evidence>
<sequence length="516" mass="52736">MTVGRQTEQDTPPTTPSITPPTTPSVTPSVTMGRFAVAVLAMCGMGASFMQTLVVPIQAQLPDLLDAPRDHTAWVITVTLVVAAVVNPVAGRLGDMYGKRRVLLTLLAVQVVGSVICALSTGLGWLIVGRGLQGAALGTIALGIAILRDHLSKDRLPGAIALVSATLGVGGAIGLPISAVISEHADWHVLFWAAAALGVITFVLITLAVPSTRVATAAKFDTLGAVGLAIGLTAVLLAVSQAQPWGVLSVRTLACAVGGLAVLLVWGWYQLHRDQPMVDLRVAARRPVLMTNLASIASGFALFAGQVAFPQLLELPRSSGVGLELSLLAASFILMPAGLVMMAMSPVSGRLIKLFGPRLVLAVGCGIVALGYVVALAVPITVASIAVVNLLMGLGIGVSYASIPTLIMRSVPSSETAAANGLNSLMRMLGTSTAAAVVGALLAGMSRSVGGDELPTAGAFHVAFVIGAVVALVGTALALLVPRASEREPVASADGQPVLDERPEPRPALRRPATTA</sequence>
<feature type="transmembrane region" description="Helical" evidence="7">
    <location>
        <begin position="359"/>
        <end position="380"/>
    </location>
</feature>
<feature type="transmembrane region" description="Helical" evidence="7">
    <location>
        <begin position="222"/>
        <end position="242"/>
    </location>
</feature>
<comment type="subcellular location">
    <subcellularLocation>
        <location evidence="1">Cell membrane</location>
        <topology evidence="1">Multi-pass membrane protein</topology>
    </subcellularLocation>
</comment>
<feature type="transmembrane region" description="Helical" evidence="7">
    <location>
        <begin position="428"/>
        <end position="446"/>
    </location>
</feature>
<evidence type="ECO:0000313" key="10">
    <source>
        <dbReference type="Proteomes" id="UP000663792"/>
    </source>
</evidence>
<proteinExistence type="predicted"/>
<dbReference type="PANTHER" id="PTHR42718:SF9">
    <property type="entry name" value="MAJOR FACILITATOR SUPERFAMILY MULTIDRUG TRANSPORTER MFSC"/>
    <property type="match status" value="1"/>
</dbReference>
<feature type="region of interest" description="Disordered" evidence="6">
    <location>
        <begin position="1"/>
        <end position="26"/>
    </location>
</feature>
<protein>
    <submittedName>
        <fullName evidence="9">MFS transporter</fullName>
    </submittedName>
</protein>
<gene>
    <name evidence="9" type="ORF">JL106_15650</name>
</gene>
<dbReference type="Pfam" id="PF07690">
    <property type="entry name" value="MFS_1"/>
    <property type="match status" value="1"/>
</dbReference>
<feature type="domain" description="Major facilitator superfamily (MFS) profile" evidence="8">
    <location>
        <begin position="36"/>
        <end position="486"/>
    </location>
</feature>
<dbReference type="GO" id="GO:0005886">
    <property type="term" value="C:plasma membrane"/>
    <property type="evidence" value="ECO:0007669"/>
    <property type="project" value="UniProtKB-SubCell"/>
</dbReference>
<dbReference type="Proteomes" id="UP000663792">
    <property type="component" value="Unassembled WGS sequence"/>
</dbReference>
<dbReference type="Gene3D" id="1.20.1720.10">
    <property type="entry name" value="Multidrug resistance protein D"/>
    <property type="match status" value="1"/>
</dbReference>
<keyword evidence="4 7" id="KW-1133">Transmembrane helix</keyword>
<evidence type="ECO:0000256" key="5">
    <source>
        <dbReference type="ARBA" id="ARBA00023136"/>
    </source>
</evidence>
<feature type="transmembrane region" description="Helical" evidence="7">
    <location>
        <begin position="289"/>
        <end position="313"/>
    </location>
</feature>
<keyword evidence="2" id="KW-0813">Transport</keyword>
<feature type="transmembrane region" description="Helical" evidence="7">
    <location>
        <begin position="127"/>
        <end position="147"/>
    </location>
</feature>
<dbReference type="InterPro" id="IPR036259">
    <property type="entry name" value="MFS_trans_sf"/>
</dbReference>
<evidence type="ECO:0000256" key="7">
    <source>
        <dbReference type="SAM" id="Phobius"/>
    </source>
</evidence>
<feature type="transmembrane region" description="Helical" evidence="7">
    <location>
        <begin position="386"/>
        <end position="407"/>
    </location>
</feature>
<reference evidence="9" key="1">
    <citation type="submission" date="2021-01" db="EMBL/GenBank/DDBJ databases">
        <title>YIM 132084 draft genome.</title>
        <authorList>
            <person name="An D."/>
        </authorList>
    </citation>
    <scope>NUCLEOTIDE SEQUENCE</scope>
    <source>
        <strain evidence="9">YIM 132084</strain>
    </source>
</reference>
<dbReference type="AlphaFoldDB" id="A0A939C339"/>
<feature type="transmembrane region" description="Helical" evidence="7">
    <location>
        <begin position="71"/>
        <end position="90"/>
    </location>
</feature>
<evidence type="ECO:0000259" key="8">
    <source>
        <dbReference type="PROSITE" id="PS50850"/>
    </source>
</evidence>
<evidence type="ECO:0000313" key="9">
    <source>
        <dbReference type="EMBL" id="MBM9468717.1"/>
    </source>
</evidence>
<feature type="compositionally biased region" description="Pro residues" evidence="6">
    <location>
        <begin position="13"/>
        <end position="23"/>
    </location>
</feature>
<keyword evidence="10" id="KW-1185">Reference proteome</keyword>
<feature type="transmembrane region" description="Helical" evidence="7">
    <location>
        <begin position="325"/>
        <end position="347"/>
    </location>
</feature>
<dbReference type="Gene3D" id="1.20.1250.20">
    <property type="entry name" value="MFS general substrate transporter like domains"/>
    <property type="match status" value="1"/>
</dbReference>